<feature type="domain" description="EXS" evidence="6">
    <location>
        <begin position="1"/>
        <end position="112"/>
    </location>
</feature>
<feature type="transmembrane region" description="Helical" evidence="5">
    <location>
        <begin position="6"/>
        <end position="23"/>
    </location>
</feature>
<evidence type="ECO:0000313" key="7">
    <source>
        <dbReference type="Proteomes" id="UP000095280"/>
    </source>
</evidence>
<reference evidence="8" key="1">
    <citation type="submission" date="2016-11" db="UniProtKB">
        <authorList>
            <consortium name="WormBaseParasite"/>
        </authorList>
    </citation>
    <scope>IDENTIFICATION</scope>
</reference>
<dbReference type="InterPro" id="IPR004342">
    <property type="entry name" value="EXS_C"/>
</dbReference>
<evidence type="ECO:0000256" key="1">
    <source>
        <dbReference type="ARBA" id="ARBA00004141"/>
    </source>
</evidence>
<evidence type="ECO:0000256" key="4">
    <source>
        <dbReference type="ARBA" id="ARBA00023136"/>
    </source>
</evidence>
<protein>
    <submittedName>
        <fullName evidence="8">EXS domain-containing protein</fullName>
    </submittedName>
</protein>
<evidence type="ECO:0000313" key="8">
    <source>
        <dbReference type="WBParaSite" id="maker-uti_cns_0005152-snap-gene-0.9-mRNA-1"/>
    </source>
</evidence>
<dbReference type="WBParaSite" id="maker-uti_cns_0005152-snap-gene-0.9-mRNA-1">
    <property type="protein sequence ID" value="maker-uti_cns_0005152-snap-gene-0.9-mRNA-1"/>
    <property type="gene ID" value="maker-uti_cns_0005152-snap-gene-0.9"/>
</dbReference>
<evidence type="ECO:0000256" key="2">
    <source>
        <dbReference type="ARBA" id="ARBA00022692"/>
    </source>
</evidence>
<dbReference type="PANTHER" id="PTHR10783:SF103">
    <property type="entry name" value="SOLUTE CARRIER FAMILY 53 MEMBER 1"/>
    <property type="match status" value="1"/>
</dbReference>
<dbReference type="GO" id="GO:0000822">
    <property type="term" value="F:inositol hexakisphosphate binding"/>
    <property type="evidence" value="ECO:0007669"/>
    <property type="project" value="TreeGrafter"/>
</dbReference>
<comment type="subcellular location">
    <subcellularLocation>
        <location evidence="1">Membrane</location>
        <topology evidence="1">Multi-pass membrane protein</topology>
    </subcellularLocation>
</comment>
<dbReference type="AlphaFoldDB" id="A0A1I8HB79"/>
<sequence>ECSGLAYGLAPLFGCLPAWFRFAQCLRRYWDMPERHAFPHLVNAGKYSMTFFATAGAVAHHATGNWIALTVHICLFLLAAAYGYTWDILMDWGLLYRPKEGQLLREDLRTST</sequence>
<evidence type="ECO:0000259" key="6">
    <source>
        <dbReference type="PROSITE" id="PS51380"/>
    </source>
</evidence>
<dbReference type="PANTHER" id="PTHR10783">
    <property type="entry name" value="XENOTROPIC AND POLYTROPIC RETROVIRUS RECEPTOR 1-RELATED"/>
    <property type="match status" value="1"/>
</dbReference>
<keyword evidence="4 5" id="KW-0472">Membrane</keyword>
<name>A0A1I8HB79_9PLAT</name>
<dbReference type="Proteomes" id="UP000095280">
    <property type="component" value="Unplaced"/>
</dbReference>
<keyword evidence="3 5" id="KW-1133">Transmembrane helix</keyword>
<evidence type="ECO:0000256" key="3">
    <source>
        <dbReference type="ARBA" id="ARBA00022989"/>
    </source>
</evidence>
<dbReference type="Pfam" id="PF03124">
    <property type="entry name" value="EXS"/>
    <property type="match status" value="1"/>
</dbReference>
<keyword evidence="7" id="KW-1185">Reference proteome</keyword>
<evidence type="ECO:0000256" key="5">
    <source>
        <dbReference type="SAM" id="Phobius"/>
    </source>
</evidence>
<proteinExistence type="predicted"/>
<dbReference type="GO" id="GO:0016036">
    <property type="term" value="P:cellular response to phosphate starvation"/>
    <property type="evidence" value="ECO:0007669"/>
    <property type="project" value="TreeGrafter"/>
</dbReference>
<organism evidence="7 8">
    <name type="scientific">Macrostomum lignano</name>
    <dbReference type="NCBI Taxonomy" id="282301"/>
    <lineage>
        <taxon>Eukaryota</taxon>
        <taxon>Metazoa</taxon>
        <taxon>Spiralia</taxon>
        <taxon>Lophotrochozoa</taxon>
        <taxon>Platyhelminthes</taxon>
        <taxon>Rhabditophora</taxon>
        <taxon>Macrostomorpha</taxon>
        <taxon>Macrostomida</taxon>
        <taxon>Macrostomidae</taxon>
        <taxon>Macrostomum</taxon>
    </lineage>
</organism>
<dbReference type="PROSITE" id="PS51380">
    <property type="entry name" value="EXS"/>
    <property type="match status" value="1"/>
</dbReference>
<feature type="transmembrane region" description="Helical" evidence="5">
    <location>
        <begin position="66"/>
        <end position="89"/>
    </location>
</feature>
<dbReference type="GO" id="GO:0006817">
    <property type="term" value="P:phosphate ion transport"/>
    <property type="evidence" value="ECO:0007669"/>
    <property type="project" value="TreeGrafter"/>
</dbReference>
<accession>A0A1I8HB79</accession>
<keyword evidence="2 5" id="KW-0812">Transmembrane</keyword>
<dbReference type="GO" id="GO:0005886">
    <property type="term" value="C:plasma membrane"/>
    <property type="evidence" value="ECO:0007669"/>
    <property type="project" value="TreeGrafter"/>
</dbReference>
<dbReference type="GO" id="GO:0005794">
    <property type="term" value="C:Golgi apparatus"/>
    <property type="evidence" value="ECO:0007669"/>
    <property type="project" value="TreeGrafter"/>
</dbReference>